<feature type="region of interest" description="Disordered" evidence="2">
    <location>
        <begin position="226"/>
        <end position="249"/>
    </location>
</feature>
<sequence>MPRRPRSVLIAAFLGTGVIASLAMIVLPPPTPAQAQLAVFDPTNYAQNILTAARTLQQVNQQIQQLQNEASMLINMGKHLAKIDFPQLDALRRTLGEIDKLMGQARGIDFRVDQLDDRLGSLFPRAFEQALNSDQRVQAARARLDASTEAFRKTMTVQSQVVENVHEDASALAEIIAKSQGAEGSLQAQQATNQLLALTAKQQFQLQQMMAAQFRSEAVEQQRRLTQSEEARAATKRFLGNRKAYTPER</sequence>
<protein>
    <submittedName>
        <fullName evidence="3">P-type conjugative transfer protein TrbJ</fullName>
    </submittedName>
</protein>
<dbReference type="NCBIfam" id="NF010448">
    <property type="entry name" value="PRK13874.1"/>
    <property type="match status" value="1"/>
</dbReference>
<dbReference type="NCBIfam" id="TIGR02780">
    <property type="entry name" value="TrbJ_Ti"/>
    <property type="match status" value="1"/>
</dbReference>
<keyword evidence="4" id="KW-1185">Reference proteome</keyword>
<evidence type="ECO:0000256" key="2">
    <source>
        <dbReference type="SAM" id="MobiDB-lite"/>
    </source>
</evidence>
<evidence type="ECO:0000256" key="1">
    <source>
        <dbReference type="SAM" id="Coils"/>
    </source>
</evidence>
<comment type="caution">
    <text evidence="3">The sequence shown here is derived from an EMBL/GenBank/DDBJ whole genome shotgun (WGS) entry which is preliminary data.</text>
</comment>
<dbReference type="EMBL" id="JAINVV010000005">
    <property type="protein sequence ID" value="MBY8823192.1"/>
    <property type="molecule type" value="Genomic_DNA"/>
</dbReference>
<accession>A0ABS7PPF1</accession>
<dbReference type="Proteomes" id="UP000706039">
    <property type="component" value="Unassembled WGS sequence"/>
</dbReference>
<keyword evidence="1" id="KW-0175">Coiled coil</keyword>
<name>A0ABS7PPF1_9SPHN</name>
<evidence type="ECO:0000313" key="3">
    <source>
        <dbReference type="EMBL" id="MBY8823192.1"/>
    </source>
</evidence>
<gene>
    <name evidence="3" type="primary">trbJ</name>
    <name evidence="3" type="ORF">K7G82_12880</name>
</gene>
<reference evidence="3 4" key="1">
    <citation type="submission" date="2021-08" db="EMBL/GenBank/DDBJ databases">
        <authorList>
            <person name="Tuo L."/>
        </authorList>
    </citation>
    <scope>NUCLEOTIDE SEQUENCE [LARGE SCALE GENOMIC DNA]</scope>
    <source>
        <strain evidence="3 4">JCM 31229</strain>
    </source>
</reference>
<evidence type="ECO:0000313" key="4">
    <source>
        <dbReference type="Proteomes" id="UP000706039"/>
    </source>
</evidence>
<feature type="coiled-coil region" evidence="1">
    <location>
        <begin position="49"/>
        <end position="76"/>
    </location>
</feature>
<proteinExistence type="predicted"/>
<dbReference type="InterPro" id="IPR014147">
    <property type="entry name" value="T4SS_TrbJ"/>
</dbReference>
<organism evidence="3 4">
    <name type="scientific">Sphingomonas colocasiae</name>
    <dbReference type="NCBI Taxonomy" id="1848973"/>
    <lineage>
        <taxon>Bacteria</taxon>
        <taxon>Pseudomonadati</taxon>
        <taxon>Pseudomonadota</taxon>
        <taxon>Alphaproteobacteria</taxon>
        <taxon>Sphingomonadales</taxon>
        <taxon>Sphingomonadaceae</taxon>
        <taxon>Sphingomonas</taxon>
    </lineage>
</organism>